<evidence type="ECO:0000313" key="1">
    <source>
        <dbReference type="EMBL" id="ONF42594.1"/>
    </source>
</evidence>
<name>A0A1V2DPN5_9GAMM</name>
<dbReference type="STRING" id="135739.BTO32_15415"/>
<keyword evidence="2" id="KW-1185">Reference proteome</keyword>
<dbReference type="EMBL" id="MSCW01000009">
    <property type="protein sequence ID" value="ONF42594.1"/>
    <property type="molecule type" value="Genomic_DNA"/>
</dbReference>
<sequence>MALLVLAGAGLVIVSGTGSFVLLVMPWQARQSVENRIEITIRSNELEAIGRGRNSEVSQRQCASNDKLFSSDLNLVENPLHLREEVETLLYSLELRFKPLAEPSTNHY</sequence>
<accession>A0A1V2DPN5</accession>
<organism evidence="1 2">
    <name type="scientific">Marinobacter lutaoensis</name>
    <dbReference type="NCBI Taxonomy" id="135739"/>
    <lineage>
        <taxon>Bacteria</taxon>
        <taxon>Pseudomonadati</taxon>
        <taxon>Pseudomonadota</taxon>
        <taxon>Gammaproteobacteria</taxon>
        <taxon>Pseudomonadales</taxon>
        <taxon>Marinobacteraceae</taxon>
        <taxon>Marinobacter</taxon>
    </lineage>
</organism>
<protein>
    <submittedName>
        <fullName evidence="1">Uncharacterized protein</fullName>
    </submittedName>
</protein>
<gene>
    <name evidence="1" type="ORF">BTO32_15415</name>
</gene>
<comment type="caution">
    <text evidence="1">The sequence shown here is derived from an EMBL/GenBank/DDBJ whole genome shotgun (WGS) entry which is preliminary data.</text>
</comment>
<reference evidence="1 2" key="1">
    <citation type="submission" date="2016-12" db="EMBL/GenBank/DDBJ databases">
        <title>Marinobacter lutaoensis whole genome sequencing.</title>
        <authorList>
            <person name="Verma A."/>
            <person name="Krishnamurthi S."/>
        </authorList>
    </citation>
    <scope>NUCLEOTIDE SEQUENCE [LARGE SCALE GENOMIC DNA]</scope>
    <source>
        <strain evidence="1 2">T5054</strain>
    </source>
</reference>
<dbReference type="AlphaFoldDB" id="A0A1V2DPN5"/>
<dbReference type="Proteomes" id="UP000189339">
    <property type="component" value="Unassembled WGS sequence"/>
</dbReference>
<proteinExistence type="predicted"/>
<evidence type="ECO:0000313" key="2">
    <source>
        <dbReference type="Proteomes" id="UP000189339"/>
    </source>
</evidence>